<name>A0ABD0RMZ6_CIRMR</name>
<proteinExistence type="predicted"/>
<dbReference type="EMBL" id="JAMKFB020000002">
    <property type="protein sequence ID" value="KAL0199894.1"/>
    <property type="molecule type" value="Genomic_DNA"/>
</dbReference>
<evidence type="ECO:0000313" key="3">
    <source>
        <dbReference type="Proteomes" id="UP001529510"/>
    </source>
</evidence>
<gene>
    <name evidence="2" type="ORF">M9458_003081</name>
</gene>
<sequence length="100" mass="11007">SPAIHWLRWAPSSLRLRLGLSLTILRLGTSLLRLRLDPPSGSSIPSAPPWSSVTPTPPRLSRSMPPHLFHLCPLDLPHHTGSSGLCLSLGLLRHLLRCCR</sequence>
<feature type="non-terminal residue" evidence="2">
    <location>
        <position position="100"/>
    </location>
</feature>
<feature type="region of interest" description="Disordered" evidence="1">
    <location>
        <begin position="39"/>
        <end position="58"/>
    </location>
</feature>
<organism evidence="2 3">
    <name type="scientific">Cirrhinus mrigala</name>
    <name type="common">Mrigala</name>
    <dbReference type="NCBI Taxonomy" id="683832"/>
    <lineage>
        <taxon>Eukaryota</taxon>
        <taxon>Metazoa</taxon>
        <taxon>Chordata</taxon>
        <taxon>Craniata</taxon>
        <taxon>Vertebrata</taxon>
        <taxon>Euteleostomi</taxon>
        <taxon>Actinopterygii</taxon>
        <taxon>Neopterygii</taxon>
        <taxon>Teleostei</taxon>
        <taxon>Ostariophysi</taxon>
        <taxon>Cypriniformes</taxon>
        <taxon>Cyprinidae</taxon>
        <taxon>Labeoninae</taxon>
        <taxon>Labeonini</taxon>
        <taxon>Cirrhinus</taxon>
    </lineage>
</organism>
<keyword evidence="3" id="KW-1185">Reference proteome</keyword>
<dbReference type="AlphaFoldDB" id="A0ABD0RMZ6"/>
<protein>
    <submittedName>
        <fullName evidence="2">Uncharacterized protein</fullName>
    </submittedName>
</protein>
<dbReference type="Proteomes" id="UP001529510">
    <property type="component" value="Unassembled WGS sequence"/>
</dbReference>
<evidence type="ECO:0000313" key="2">
    <source>
        <dbReference type="EMBL" id="KAL0199894.1"/>
    </source>
</evidence>
<feature type="non-terminal residue" evidence="2">
    <location>
        <position position="1"/>
    </location>
</feature>
<accession>A0ABD0RMZ6</accession>
<comment type="caution">
    <text evidence="2">The sequence shown here is derived from an EMBL/GenBank/DDBJ whole genome shotgun (WGS) entry which is preliminary data.</text>
</comment>
<reference evidence="2 3" key="1">
    <citation type="submission" date="2024-05" db="EMBL/GenBank/DDBJ databases">
        <title>Genome sequencing and assembly of Indian major carp, Cirrhinus mrigala (Hamilton, 1822).</title>
        <authorList>
            <person name="Mohindra V."/>
            <person name="Chowdhury L.M."/>
            <person name="Lal K."/>
            <person name="Jena J.K."/>
        </authorList>
    </citation>
    <scope>NUCLEOTIDE SEQUENCE [LARGE SCALE GENOMIC DNA]</scope>
    <source>
        <strain evidence="2">CM1030</strain>
        <tissue evidence="2">Blood</tissue>
    </source>
</reference>
<evidence type="ECO:0000256" key="1">
    <source>
        <dbReference type="SAM" id="MobiDB-lite"/>
    </source>
</evidence>
<feature type="compositionally biased region" description="Low complexity" evidence="1">
    <location>
        <begin position="39"/>
        <end position="52"/>
    </location>
</feature>